<dbReference type="InParanoid" id="A0A1M6H7J8"/>
<protein>
    <recommendedName>
        <fullName evidence="4">Lipoprotein</fullName>
    </recommendedName>
</protein>
<feature type="compositionally biased region" description="Polar residues" evidence="1">
    <location>
        <begin position="32"/>
        <end position="49"/>
    </location>
</feature>
<evidence type="ECO:0008006" key="4">
    <source>
        <dbReference type="Google" id="ProtNLM"/>
    </source>
</evidence>
<reference evidence="2 3" key="1">
    <citation type="submission" date="2016-11" db="EMBL/GenBank/DDBJ databases">
        <authorList>
            <person name="Jaros S."/>
            <person name="Januszkiewicz K."/>
            <person name="Wedrychowicz H."/>
        </authorList>
    </citation>
    <scope>NUCLEOTIDE SEQUENCE [LARGE SCALE GENOMIC DNA]</scope>
    <source>
        <strain evidence="2 3">DSM 18772</strain>
    </source>
</reference>
<dbReference type="RefSeq" id="WP_159434836.1">
    <property type="nucleotide sequence ID" value="NZ_FQYR01000003.1"/>
</dbReference>
<dbReference type="EMBL" id="FQYR01000003">
    <property type="protein sequence ID" value="SHJ18172.1"/>
    <property type="molecule type" value="Genomic_DNA"/>
</dbReference>
<sequence length="177" mass="19796">MYRVALLIIIPLALISCNQKDEPELPKPESTPAESNTAHTNKKTQQPSGPSYVYGASASPAKLMEQRFIKDYVPLSPPDSTDLQKLALTLPLYESPPKELVRWVTEQNGATLKGDEWIYYSDAAGRPVRVLRLPSSPSGAQRIRATYGTAETSEEWIYDLERTTGGWKLLNKGYKRL</sequence>
<organism evidence="2 3">
    <name type="scientific">Rubritalea squalenifaciens DSM 18772</name>
    <dbReference type="NCBI Taxonomy" id="1123071"/>
    <lineage>
        <taxon>Bacteria</taxon>
        <taxon>Pseudomonadati</taxon>
        <taxon>Verrucomicrobiota</taxon>
        <taxon>Verrucomicrobiia</taxon>
        <taxon>Verrucomicrobiales</taxon>
        <taxon>Rubritaleaceae</taxon>
        <taxon>Rubritalea</taxon>
    </lineage>
</organism>
<evidence type="ECO:0000313" key="2">
    <source>
        <dbReference type="EMBL" id="SHJ18172.1"/>
    </source>
</evidence>
<dbReference type="STRING" id="1123071.SAMN02745181_1388"/>
<name>A0A1M6H7J8_9BACT</name>
<keyword evidence="3" id="KW-1185">Reference proteome</keyword>
<accession>A0A1M6H7J8</accession>
<dbReference type="PROSITE" id="PS51257">
    <property type="entry name" value="PROKAR_LIPOPROTEIN"/>
    <property type="match status" value="1"/>
</dbReference>
<evidence type="ECO:0000256" key="1">
    <source>
        <dbReference type="SAM" id="MobiDB-lite"/>
    </source>
</evidence>
<evidence type="ECO:0000313" key="3">
    <source>
        <dbReference type="Proteomes" id="UP000184510"/>
    </source>
</evidence>
<dbReference type="AlphaFoldDB" id="A0A1M6H7J8"/>
<feature type="region of interest" description="Disordered" evidence="1">
    <location>
        <begin position="21"/>
        <end position="56"/>
    </location>
</feature>
<proteinExistence type="predicted"/>
<gene>
    <name evidence="2" type="ORF">SAMN02745181_1388</name>
</gene>
<dbReference type="Proteomes" id="UP000184510">
    <property type="component" value="Unassembled WGS sequence"/>
</dbReference>